<dbReference type="PANTHER" id="PTHR46429:SF1">
    <property type="entry name" value="23S RRNA (GUANOSINE-2'-O-)-METHYLTRANSFERASE RLMB"/>
    <property type="match status" value="1"/>
</dbReference>
<keyword evidence="3 6" id="KW-0808">Transferase</keyword>
<dbReference type="InterPro" id="IPR013123">
    <property type="entry name" value="SpoU_subst-bd"/>
</dbReference>
<organism evidence="6 7">
    <name type="scientific">Georgenia subflava</name>
    <dbReference type="NCBI Taxonomy" id="1622177"/>
    <lineage>
        <taxon>Bacteria</taxon>
        <taxon>Bacillati</taxon>
        <taxon>Actinomycetota</taxon>
        <taxon>Actinomycetes</taxon>
        <taxon>Micrococcales</taxon>
        <taxon>Bogoriellaceae</taxon>
        <taxon>Georgenia</taxon>
    </lineage>
</organism>
<dbReference type="Pfam" id="PF00588">
    <property type="entry name" value="SpoU_methylase"/>
    <property type="match status" value="1"/>
</dbReference>
<dbReference type="CDD" id="cd18103">
    <property type="entry name" value="SpoU-like_RlmB"/>
    <property type="match status" value="1"/>
</dbReference>
<dbReference type="Proteomes" id="UP000437709">
    <property type="component" value="Unassembled WGS sequence"/>
</dbReference>
<evidence type="ECO:0000313" key="7">
    <source>
        <dbReference type="Proteomes" id="UP000437709"/>
    </source>
</evidence>
<dbReference type="InterPro" id="IPR029026">
    <property type="entry name" value="tRNA_m1G_MTases_N"/>
</dbReference>
<dbReference type="SUPFAM" id="SSF55315">
    <property type="entry name" value="L30e-like"/>
    <property type="match status" value="1"/>
</dbReference>
<dbReference type="NCBIfam" id="TIGR00186">
    <property type="entry name" value="rRNA_methyl_3"/>
    <property type="match status" value="1"/>
</dbReference>
<protein>
    <submittedName>
        <fullName evidence="6">23S rRNA (Guanosine(2251)-2'-O)-methyltransferase RlmB</fullName>
    </submittedName>
</protein>
<dbReference type="GO" id="GO:0006396">
    <property type="term" value="P:RNA processing"/>
    <property type="evidence" value="ECO:0007669"/>
    <property type="project" value="InterPro"/>
</dbReference>
<dbReference type="InterPro" id="IPR001537">
    <property type="entry name" value="SpoU_MeTrfase"/>
</dbReference>
<dbReference type="GO" id="GO:0032259">
    <property type="term" value="P:methylation"/>
    <property type="evidence" value="ECO:0007669"/>
    <property type="project" value="UniProtKB-KW"/>
</dbReference>
<evidence type="ECO:0000256" key="3">
    <source>
        <dbReference type="ARBA" id="ARBA00022679"/>
    </source>
</evidence>
<dbReference type="Gene3D" id="3.40.1280.10">
    <property type="match status" value="1"/>
</dbReference>
<dbReference type="InterPro" id="IPR029028">
    <property type="entry name" value="Alpha/beta_knot_MTases"/>
</dbReference>
<dbReference type="AlphaFoldDB" id="A0A6N7EHH6"/>
<dbReference type="EMBL" id="WHPC01000041">
    <property type="protein sequence ID" value="MPV37589.1"/>
    <property type="molecule type" value="Genomic_DNA"/>
</dbReference>
<dbReference type="OrthoDB" id="9785673at2"/>
<feature type="compositionally biased region" description="Basic and acidic residues" evidence="4">
    <location>
        <begin position="54"/>
        <end position="104"/>
    </location>
</feature>
<dbReference type="GO" id="GO:0008173">
    <property type="term" value="F:RNA methyltransferase activity"/>
    <property type="evidence" value="ECO:0007669"/>
    <property type="project" value="InterPro"/>
</dbReference>
<keyword evidence="2 6" id="KW-0489">Methyltransferase</keyword>
<keyword evidence="7" id="KW-1185">Reference proteome</keyword>
<dbReference type="InterPro" id="IPR004441">
    <property type="entry name" value="rRNA_MeTrfase_TrmH"/>
</dbReference>
<feature type="region of interest" description="Disordered" evidence="4">
    <location>
        <begin position="1"/>
        <end position="115"/>
    </location>
</feature>
<accession>A0A6N7EHH6</accession>
<evidence type="ECO:0000256" key="2">
    <source>
        <dbReference type="ARBA" id="ARBA00022603"/>
    </source>
</evidence>
<dbReference type="PANTHER" id="PTHR46429">
    <property type="entry name" value="23S RRNA (GUANOSINE-2'-O-)-METHYLTRANSFERASE RLMB"/>
    <property type="match status" value="1"/>
</dbReference>
<evidence type="ECO:0000256" key="4">
    <source>
        <dbReference type="SAM" id="MobiDB-lite"/>
    </source>
</evidence>
<dbReference type="Gene3D" id="3.30.1330.30">
    <property type="match status" value="1"/>
</dbReference>
<evidence type="ECO:0000259" key="5">
    <source>
        <dbReference type="SMART" id="SM00967"/>
    </source>
</evidence>
<evidence type="ECO:0000313" key="6">
    <source>
        <dbReference type="EMBL" id="MPV37589.1"/>
    </source>
</evidence>
<dbReference type="Pfam" id="PF08032">
    <property type="entry name" value="SpoU_sub_bind"/>
    <property type="match status" value="1"/>
</dbReference>
<dbReference type="SMART" id="SM00967">
    <property type="entry name" value="SpoU_sub_bind"/>
    <property type="match status" value="1"/>
</dbReference>
<dbReference type="GO" id="GO:0003723">
    <property type="term" value="F:RNA binding"/>
    <property type="evidence" value="ECO:0007669"/>
    <property type="project" value="InterPro"/>
</dbReference>
<reference evidence="6 7" key="1">
    <citation type="submission" date="2019-10" db="EMBL/GenBank/DDBJ databases">
        <title>Georgenia wutianyii sp. nov. and Georgenia yuyongxinii sp. nov. isolated from plateau pika (Ochotona curzoniae) in the Qinghai-Tibet plateau of China.</title>
        <authorList>
            <person name="Tian Z."/>
        </authorList>
    </citation>
    <scope>NUCLEOTIDE SEQUENCE [LARGE SCALE GENOMIC DNA]</scope>
    <source>
        <strain evidence="6 7">JCM 19765</strain>
    </source>
</reference>
<evidence type="ECO:0000256" key="1">
    <source>
        <dbReference type="ARBA" id="ARBA00007228"/>
    </source>
</evidence>
<dbReference type="RefSeq" id="WP_152193610.1">
    <property type="nucleotide sequence ID" value="NZ_VUKD01000001.1"/>
</dbReference>
<feature type="domain" description="RNA 2-O ribose methyltransferase substrate binding" evidence="5">
    <location>
        <begin position="125"/>
        <end position="201"/>
    </location>
</feature>
<proteinExistence type="inferred from homology"/>
<comment type="caution">
    <text evidence="6">The sequence shown here is derived from an EMBL/GenBank/DDBJ whole genome shotgun (WGS) entry which is preliminary data.</text>
</comment>
<comment type="similarity">
    <text evidence="1">Belongs to the class IV-like SAM-binding methyltransferase superfamily. RNA methyltransferase TrmH family.</text>
</comment>
<dbReference type="GO" id="GO:0005829">
    <property type="term" value="C:cytosol"/>
    <property type="evidence" value="ECO:0007669"/>
    <property type="project" value="TreeGrafter"/>
</dbReference>
<sequence>MAGNSQRRGAVRKPGSKKGQTVGSGGQRRQGLEGRGPTPKATDRPYHPAAKKKAAAERKEAKRTGGRDGKVAGRGPARDAGRGASRDVGRATGRDVGRDAREGARSAAHTAKVRDALGVGGDHEIIGGRNPVTEAVRSGIPMSKVFLAGNMASDERVAEVVRTATALGTPLIEVSRSDLDHLTDGGVHQGVAIEVPPYAYRDVADLLARAERANHPALVVALDGVTDPHNLGAVLRSAGAFGADGVLVPERRSAGVNAAAWKVSAGAAARVPVARATNLVRALKELKEAGCFVVGLDGDGATAVGDLELATEPLVLVTGSEGKGLSRLVKETCDVVASIPIAASVESLNAAVATGIALYEVSRRRSG</sequence>
<dbReference type="FunFam" id="3.40.1280.10:FF:000008">
    <property type="entry name" value="Group 3 RNA methyltransferase TrmH"/>
    <property type="match status" value="1"/>
</dbReference>
<dbReference type="InterPro" id="IPR029064">
    <property type="entry name" value="Ribosomal_eL30-like_sf"/>
</dbReference>
<name>A0A6N7EHH6_9MICO</name>
<gene>
    <name evidence="6" type="primary">rlmB</name>
    <name evidence="6" type="ORF">GB881_11165</name>
</gene>
<dbReference type="SUPFAM" id="SSF75217">
    <property type="entry name" value="alpha/beta knot"/>
    <property type="match status" value="1"/>
</dbReference>